<evidence type="ECO:0000313" key="4">
    <source>
        <dbReference type="Proteomes" id="UP000680304"/>
    </source>
</evidence>
<keyword evidence="2" id="KW-1133">Transmembrane helix</keyword>
<dbReference type="InterPro" id="IPR050445">
    <property type="entry name" value="Bact_polysacc_biosynth/exp"/>
</dbReference>
<dbReference type="Proteomes" id="UP000680304">
    <property type="component" value="Unassembled WGS sequence"/>
</dbReference>
<keyword evidence="2" id="KW-0472">Membrane</keyword>
<evidence type="ECO:0000256" key="2">
    <source>
        <dbReference type="SAM" id="Phobius"/>
    </source>
</evidence>
<dbReference type="PANTHER" id="PTHR32309:SF13">
    <property type="entry name" value="FERRIC ENTEROBACTIN TRANSPORT PROTEIN FEPE"/>
    <property type="match status" value="1"/>
</dbReference>
<reference evidence="3 4" key="1">
    <citation type="submission" date="2021-04" db="EMBL/GenBank/DDBJ databases">
        <title>Draft genome sequence of Paenibacillus cisolokensis, LC2-13A.</title>
        <authorList>
            <person name="Uke A."/>
            <person name="Chhe C."/>
            <person name="Baramee S."/>
            <person name="Kosugi A."/>
        </authorList>
    </citation>
    <scope>NUCLEOTIDE SEQUENCE [LARGE SCALE GENOMIC DNA]</scope>
    <source>
        <strain evidence="3 4">LC2-13A</strain>
    </source>
</reference>
<dbReference type="PANTHER" id="PTHR32309">
    <property type="entry name" value="TYROSINE-PROTEIN KINASE"/>
    <property type="match status" value="1"/>
</dbReference>
<feature type="region of interest" description="Disordered" evidence="1">
    <location>
        <begin position="194"/>
        <end position="215"/>
    </location>
</feature>
<keyword evidence="4" id="KW-1185">Reference proteome</keyword>
<keyword evidence="2" id="KW-0812">Transmembrane</keyword>
<proteinExistence type="predicted"/>
<name>A0ABQ4N602_9BACL</name>
<evidence type="ECO:0000313" key="3">
    <source>
        <dbReference type="EMBL" id="GIQ63376.1"/>
    </source>
</evidence>
<organism evidence="3 4">
    <name type="scientific">Paenibacillus cisolokensis</name>
    <dbReference type="NCBI Taxonomy" id="1658519"/>
    <lineage>
        <taxon>Bacteria</taxon>
        <taxon>Bacillati</taxon>
        <taxon>Bacillota</taxon>
        <taxon>Bacilli</taxon>
        <taxon>Bacillales</taxon>
        <taxon>Paenibacillaceae</taxon>
        <taxon>Paenibacillus</taxon>
    </lineage>
</organism>
<sequence length="215" mass="23153">MYQASSRLIVNQSVEAANGVRYMDLTQIRSNITLIKTYIEIIKSSAIMDIVASSHPELGLTSEQLSSAIRVSAANDSQVMNLTMTSVSYERAAQAVNAVAKVFQENISQIMNVDNVTVLDEAKVDGVTPVPVNSSPIFSIVISFLVSLGIAIGVALFIDYLDDTIKNEADIEQLLGLPAIAFIPRFDRGDLKAKKSTASSTNQQVGDPGYVPAKQ</sequence>
<comment type="caution">
    <text evidence="3">The sequence shown here is derived from an EMBL/GenBank/DDBJ whole genome shotgun (WGS) entry which is preliminary data.</text>
</comment>
<gene>
    <name evidence="3" type="ORF">PACILC2_19440</name>
</gene>
<feature type="compositionally biased region" description="Polar residues" evidence="1">
    <location>
        <begin position="196"/>
        <end position="205"/>
    </location>
</feature>
<evidence type="ECO:0000256" key="1">
    <source>
        <dbReference type="SAM" id="MobiDB-lite"/>
    </source>
</evidence>
<dbReference type="EMBL" id="BOVJ01000061">
    <property type="protein sequence ID" value="GIQ63376.1"/>
    <property type="molecule type" value="Genomic_DNA"/>
</dbReference>
<protein>
    <submittedName>
        <fullName evidence="3">Capsular polysaccharide biosynthesis protein</fullName>
    </submittedName>
</protein>
<accession>A0ABQ4N602</accession>
<feature type="transmembrane region" description="Helical" evidence="2">
    <location>
        <begin position="137"/>
        <end position="158"/>
    </location>
</feature>